<name>A0ACB6ZS38_THEGA</name>
<comment type="caution">
    <text evidence="1">The sequence shown here is derived from an EMBL/GenBank/DDBJ whole genome shotgun (WGS) entry which is preliminary data.</text>
</comment>
<dbReference type="Proteomes" id="UP000886501">
    <property type="component" value="Unassembled WGS sequence"/>
</dbReference>
<dbReference type="EMBL" id="MU117972">
    <property type="protein sequence ID" value="KAF9651946.1"/>
    <property type="molecule type" value="Genomic_DNA"/>
</dbReference>
<protein>
    <submittedName>
        <fullName evidence="1">Uncharacterized protein</fullName>
    </submittedName>
</protein>
<reference evidence="1" key="1">
    <citation type="submission" date="2019-10" db="EMBL/GenBank/DDBJ databases">
        <authorList>
            <consortium name="DOE Joint Genome Institute"/>
            <person name="Kuo A."/>
            <person name="Miyauchi S."/>
            <person name="Kiss E."/>
            <person name="Drula E."/>
            <person name="Kohler A."/>
            <person name="Sanchez-Garcia M."/>
            <person name="Andreopoulos B."/>
            <person name="Barry K.W."/>
            <person name="Bonito G."/>
            <person name="Buee M."/>
            <person name="Carver A."/>
            <person name="Chen C."/>
            <person name="Cichocki N."/>
            <person name="Clum A."/>
            <person name="Culley D."/>
            <person name="Crous P.W."/>
            <person name="Fauchery L."/>
            <person name="Girlanda M."/>
            <person name="Hayes R."/>
            <person name="Keri Z."/>
            <person name="Labutti K."/>
            <person name="Lipzen A."/>
            <person name="Lombard V."/>
            <person name="Magnuson J."/>
            <person name="Maillard F."/>
            <person name="Morin E."/>
            <person name="Murat C."/>
            <person name="Nolan M."/>
            <person name="Ohm R."/>
            <person name="Pangilinan J."/>
            <person name="Pereira M."/>
            <person name="Perotto S."/>
            <person name="Peter M."/>
            <person name="Riley R."/>
            <person name="Sitrit Y."/>
            <person name="Stielow B."/>
            <person name="Szollosi G."/>
            <person name="Zifcakova L."/>
            <person name="Stursova M."/>
            <person name="Spatafora J.W."/>
            <person name="Tedersoo L."/>
            <person name="Vaario L.-M."/>
            <person name="Yamada A."/>
            <person name="Yan M."/>
            <person name="Wang P."/>
            <person name="Xu J."/>
            <person name="Bruns T."/>
            <person name="Baldrian P."/>
            <person name="Vilgalys R."/>
            <person name="Henrissat B."/>
            <person name="Grigoriev I.V."/>
            <person name="Hibbett D."/>
            <person name="Nagy L.G."/>
            <person name="Martin F.M."/>
        </authorList>
    </citation>
    <scope>NUCLEOTIDE SEQUENCE</scope>
    <source>
        <strain evidence="1">P2</strain>
    </source>
</reference>
<evidence type="ECO:0000313" key="2">
    <source>
        <dbReference type="Proteomes" id="UP000886501"/>
    </source>
</evidence>
<accession>A0ACB6ZS38</accession>
<gene>
    <name evidence="1" type="ORF">BDM02DRAFT_459593</name>
</gene>
<proteinExistence type="predicted"/>
<reference evidence="1" key="2">
    <citation type="journal article" date="2020" name="Nat. Commun.">
        <title>Large-scale genome sequencing of mycorrhizal fungi provides insights into the early evolution of symbiotic traits.</title>
        <authorList>
            <person name="Miyauchi S."/>
            <person name="Kiss E."/>
            <person name="Kuo A."/>
            <person name="Drula E."/>
            <person name="Kohler A."/>
            <person name="Sanchez-Garcia M."/>
            <person name="Morin E."/>
            <person name="Andreopoulos B."/>
            <person name="Barry K.W."/>
            <person name="Bonito G."/>
            <person name="Buee M."/>
            <person name="Carver A."/>
            <person name="Chen C."/>
            <person name="Cichocki N."/>
            <person name="Clum A."/>
            <person name="Culley D."/>
            <person name="Crous P.W."/>
            <person name="Fauchery L."/>
            <person name="Girlanda M."/>
            <person name="Hayes R.D."/>
            <person name="Keri Z."/>
            <person name="LaButti K."/>
            <person name="Lipzen A."/>
            <person name="Lombard V."/>
            <person name="Magnuson J."/>
            <person name="Maillard F."/>
            <person name="Murat C."/>
            <person name="Nolan M."/>
            <person name="Ohm R.A."/>
            <person name="Pangilinan J."/>
            <person name="Pereira M.F."/>
            <person name="Perotto S."/>
            <person name="Peter M."/>
            <person name="Pfister S."/>
            <person name="Riley R."/>
            <person name="Sitrit Y."/>
            <person name="Stielow J.B."/>
            <person name="Szollosi G."/>
            <person name="Zifcakova L."/>
            <person name="Stursova M."/>
            <person name="Spatafora J.W."/>
            <person name="Tedersoo L."/>
            <person name="Vaario L.M."/>
            <person name="Yamada A."/>
            <person name="Yan M."/>
            <person name="Wang P."/>
            <person name="Xu J."/>
            <person name="Bruns T."/>
            <person name="Baldrian P."/>
            <person name="Vilgalys R."/>
            <person name="Dunand C."/>
            <person name="Henrissat B."/>
            <person name="Grigoriev I.V."/>
            <person name="Hibbett D."/>
            <person name="Nagy L.G."/>
            <person name="Martin F.M."/>
        </authorList>
    </citation>
    <scope>NUCLEOTIDE SEQUENCE</scope>
    <source>
        <strain evidence="1">P2</strain>
    </source>
</reference>
<sequence length="853" mass="94005">MSDLRFLAPTAEIKEENLSMEHMRAVDGWTVYPEISSPPPTPSLGLGGTSSQVDELFPPSPPAGPGDSVSILELESLKMGEVQIPRQSRVGHIDENLLRRPQSLASLLPQHHISFVDLGTNKEEPRPLEYADDATIASSMLGQPPSRFDADDDKGESRADEDDLEAELRAIWSKAGCDVFEIILQDGIDESKALLFEVPALPPPTVHKPWEQLPGNLTLLVSSLEIVKGIRPLNLELSWVPFKYGNKVPTNEEVSRVSEGILDDLTILVDQDPRERDEVRRLLIDLISPTPPELVSNLAFEECTHPDDFTVTEILYNDSIRPHQLVLTRDERHRISRTGAGLSGLLAPDPPQHIQVPVGEDTDMTPGFDGGGSLFEELEFNSQIPQRNFAELEYLEPKDREGECEEEFVAAPAKRRRLGDLSPVVDSPAESSLEVPDSDTARHIIPQVVESILPGRMETLNGTHLPRFPLAPQNTHVLPDATSHPRDSVRPNLPDTIHLIAPPAIVRDIEPGHASATERRQELVEFLALRGVRLNEPPATTITEAAKDNPQIIETLPVPQPSRTEIPSDLIDKNTIQLPPATSLPVSRHQYLASLDLLQKHALCRCLSDGLAAIDLIEREFLGGVDLILDQDTAILFLPLSALPSECEGLIAGISDISWRYSYILVIFEAFLVSQAFGDGEENLIASFAFTEPILKSVKKLKRSLAIAEGVGTKTEDCLVSWAFSKNIEEAARLARVYGDIAESRDKTGGLLWQERWWLGEREAEDSPLSEFEDEGDLAMVAGMNAFAACLILSQMSSDQFLSLTSQGRTEMFGQLLGTKRMAELNRFLERSAVALSSSLPTSDLRDSSSTPL</sequence>
<organism evidence="1 2">
    <name type="scientific">Thelephora ganbajun</name>
    <name type="common">Ganba fungus</name>
    <dbReference type="NCBI Taxonomy" id="370292"/>
    <lineage>
        <taxon>Eukaryota</taxon>
        <taxon>Fungi</taxon>
        <taxon>Dikarya</taxon>
        <taxon>Basidiomycota</taxon>
        <taxon>Agaricomycotina</taxon>
        <taxon>Agaricomycetes</taxon>
        <taxon>Thelephorales</taxon>
        <taxon>Thelephoraceae</taxon>
        <taxon>Thelephora</taxon>
    </lineage>
</organism>
<evidence type="ECO:0000313" key="1">
    <source>
        <dbReference type="EMBL" id="KAF9651946.1"/>
    </source>
</evidence>
<keyword evidence="2" id="KW-1185">Reference proteome</keyword>